<keyword evidence="4" id="KW-1185">Reference proteome</keyword>
<dbReference type="EMBL" id="JBHUOR010000010">
    <property type="protein sequence ID" value="MFD2867291.1"/>
    <property type="molecule type" value="Genomic_DNA"/>
</dbReference>
<accession>A0ABW5XWH6</accession>
<dbReference type="PANTHER" id="PTHR10885:SF0">
    <property type="entry name" value="ISOPENTENYL-DIPHOSPHATE DELTA-ISOMERASE"/>
    <property type="match status" value="1"/>
</dbReference>
<evidence type="ECO:0000313" key="4">
    <source>
        <dbReference type="Proteomes" id="UP001597568"/>
    </source>
</evidence>
<dbReference type="SUPFAM" id="SSF55811">
    <property type="entry name" value="Nudix"/>
    <property type="match status" value="1"/>
</dbReference>
<keyword evidence="1" id="KW-0378">Hydrolase</keyword>
<sequence length="173" mass="20485">MEKWDVYDKHRMKKAKKIYRGEPMDSEEYHLVVHACIFNQQGKMLIQQRQTFKDSWPNLWDVTCGGSALEGETSQQAIGRELFEEIGLAHQFDKMRPHITVNFERGFDDYYLLEREVDIEQLVLQPDEVQAVKWASHQEIKEMMAEKQFVPYYTGILDYLFAGRHAFGSVRIY</sequence>
<dbReference type="Gene3D" id="3.90.79.10">
    <property type="entry name" value="Nucleoside Triphosphate Pyrophosphohydrolase"/>
    <property type="match status" value="1"/>
</dbReference>
<evidence type="ECO:0000259" key="2">
    <source>
        <dbReference type="PROSITE" id="PS51462"/>
    </source>
</evidence>
<reference evidence="4" key="1">
    <citation type="journal article" date="2019" name="Int. J. Syst. Evol. Microbiol.">
        <title>The Global Catalogue of Microorganisms (GCM) 10K type strain sequencing project: providing services to taxonomists for standard genome sequencing and annotation.</title>
        <authorList>
            <consortium name="The Broad Institute Genomics Platform"/>
            <consortium name="The Broad Institute Genome Sequencing Center for Infectious Disease"/>
            <person name="Wu L."/>
            <person name="Ma J."/>
        </authorList>
    </citation>
    <scope>NUCLEOTIDE SEQUENCE [LARGE SCALE GENOMIC DNA]</scope>
    <source>
        <strain evidence="4">KCTC 33522</strain>
    </source>
</reference>
<dbReference type="InterPro" id="IPR020084">
    <property type="entry name" value="NUDIX_hydrolase_CS"/>
</dbReference>
<dbReference type="PROSITE" id="PS51462">
    <property type="entry name" value="NUDIX"/>
    <property type="match status" value="1"/>
</dbReference>
<dbReference type="CDD" id="cd04693">
    <property type="entry name" value="NUDIX_Hydrolase"/>
    <property type="match status" value="1"/>
</dbReference>
<dbReference type="PROSITE" id="PS00893">
    <property type="entry name" value="NUDIX_BOX"/>
    <property type="match status" value="1"/>
</dbReference>
<dbReference type="Proteomes" id="UP001597568">
    <property type="component" value="Unassembled WGS sequence"/>
</dbReference>
<dbReference type="RefSeq" id="WP_380146623.1">
    <property type="nucleotide sequence ID" value="NZ_JBHUOR010000010.1"/>
</dbReference>
<evidence type="ECO:0000256" key="1">
    <source>
        <dbReference type="ARBA" id="ARBA00022801"/>
    </source>
</evidence>
<feature type="domain" description="Nudix hydrolase" evidence="2">
    <location>
        <begin position="28"/>
        <end position="157"/>
    </location>
</feature>
<comment type="caution">
    <text evidence="3">The sequence shown here is derived from an EMBL/GenBank/DDBJ whole genome shotgun (WGS) entry which is preliminary data.</text>
</comment>
<proteinExistence type="predicted"/>
<dbReference type="PANTHER" id="PTHR10885">
    <property type="entry name" value="ISOPENTENYL-DIPHOSPHATE DELTA-ISOMERASE"/>
    <property type="match status" value="1"/>
</dbReference>
<evidence type="ECO:0000313" key="3">
    <source>
        <dbReference type="EMBL" id="MFD2867291.1"/>
    </source>
</evidence>
<dbReference type="InterPro" id="IPR015797">
    <property type="entry name" value="NUDIX_hydrolase-like_dom_sf"/>
</dbReference>
<dbReference type="InterPro" id="IPR000086">
    <property type="entry name" value="NUDIX_hydrolase_dom"/>
</dbReference>
<gene>
    <name evidence="3" type="ORF">ACFSY7_02085</name>
</gene>
<organism evidence="3 4">
    <name type="scientific">Kurthia populi</name>
    <dbReference type="NCBI Taxonomy" id="1562132"/>
    <lineage>
        <taxon>Bacteria</taxon>
        <taxon>Bacillati</taxon>
        <taxon>Bacillota</taxon>
        <taxon>Bacilli</taxon>
        <taxon>Bacillales</taxon>
        <taxon>Caryophanaceae</taxon>
        <taxon>Kurthia</taxon>
    </lineage>
</organism>
<dbReference type="Pfam" id="PF00293">
    <property type="entry name" value="NUDIX"/>
    <property type="match status" value="1"/>
</dbReference>
<name>A0ABW5XWH6_9BACL</name>
<protein>
    <submittedName>
        <fullName evidence="3">NUDIX domain-containing protein</fullName>
    </submittedName>
</protein>